<evidence type="ECO:0000313" key="15">
    <source>
        <dbReference type="Proteomes" id="UP000481872"/>
    </source>
</evidence>
<comment type="subunit">
    <text evidence="10">The complex is composed of six subunits: RnfA, RnfB, RnfC, RnfD, RnfE and RnfG.</text>
</comment>
<dbReference type="Pfam" id="PF12838">
    <property type="entry name" value="Fer4_7"/>
    <property type="match status" value="1"/>
</dbReference>
<comment type="caution">
    <text evidence="14">The sequence shown here is derived from an EMBL/GenBank/DDBJ whole genome shotgun (WGS) entry which is preliminary data.</text>
</comment>
<dbReference type="GO" id="GO:0009055">
    <property type="term" value="F:electron transfer activity"/>
    <property type="evidence" value="ECO:0007669"/>
    <property type="project" value="InterPro"/>
</dbReference>
<evidence type="ECO:0000256" key="7">
    <source>
        <dbReference type="ARBA" id="ARBA00023004"/>
    </source>
</evidence>
<evidence type="ECO:0000256" key="6">
    <source>
        <dbReference type="ARBA" id="ARBA00022982"/>
    </source>
</evidence>
<evidence type="ECO:0000256" key="11">
    <source>
        <dbReference type="SAM" id="Phobius"/>
    </source>
</evidence>
<name>A0A6M0H621_9CLOT</name>
<keyword evidence="10" id="KW-1003">Cell membrane</keyword>
<dbReference type="Proteomes" id="UP000481872">
    <property type="component" value="Unassembled WGS sequence"/>
</dbReference>
<feature type="binding site" evidence="10">
    <location>
        <position position="61"/>
    </location>
    <ligand>
        <name>[4Fe-4S] cluster</name>
        <dbReference type="ChEBI" id="CHEBI:49883"/>
        <label>1</label>
    </ligand>
</feature>
<evidence type="ECO:0000259" key="12">
    <source>
        <dbReference type="PROSITE" id="PS51379"/>
    </source>
</evidence>
<feature type="binding site" evidence="10">
    <location>
        <position position="175"/>
    </location>
    <ligand>
        <name>[4Fe-4S] cluster</name>
        <dbReference type="ChEBI" id="CHEBI:49883"/>
        <label>3</label>
    </ligand>
</feature>
<dbReference type="PROSITE" id="PS00198">
    <property type="entry name" value="4FE4S_FER_1"/>
    <property type="match status" value="2"/>
</dbReference>
<feature type="binding site" evidence="10">
    <location>
        <position position="146"/>
    </location>
    <ligand>
        <name>[4Fe-4S] cluster</name>
        <dbReference type="ChEBI" id="CHEBI:49883"/>
        <label>2</label>
    </ligand>
</feature>
<evidence type="ECO:0000256" key="10">
    <source>
        <dbReference type="HAMAP-Rule" id="MF_00463"/>
    </source>
</evidence>
<dbReference type="CDD" id="cd10549">
    <property type="entry name" value="MtMvhB_like"/>
    <property type="match status" value="1"/>
</dbReference>
<dbReference type="PANTHER" id="PTHR43560">
    <property type="entry name" value="ION-TRANSLOCATING OXIDOREDUCTASE COMPLEX SUBUNIT B"/>
    <property type="match status" value="1"/>
</dbReference>
<keyword evidence="5 10" id="KW-1278">Translocase</keyword>
<feature type="binding site" evidence="10">
    <location>
        <position position="152"/>
    </location>
    <ligand>
        <name>[4Fe-4S] cluster</name>
        <dbReference type="ChEBI" id="CHEBI:49883"/>
        <label>2</label>
    </ligand>
</feature>
<dbReference type="PANTHER" id="PTHR43560:SF1">
    <property type="entry name" value="ION-TRANSLOCATING OXIDOREDUCTASE COMPLEX SUBUNIT B"/>
    <property type="match status" value="1"/>
</dbReference>
<feature type="domain" description="4Fe-4S" evidence="13">
    <location>
        <begin position="36"/>
        <end position="95"/>
    </location>
</feature>
<evidence type="ECO:0000259" key="13">
    <source>
        <dbReference type="PROSITE" id="PS51656"/>
    </source>
</evidence>
<dbReference type="GO" id="GO:0046872">
    <property type="term" value="F:metal ion binding"/>
    <property type="evidence" value="ECO:0007669"/>
    <property type="project" value="UniProtKB-KW"/>
</dbReference>
<dbReference type="Pfam" id="PF00037">
    <property type="entry name" value="Fer4"/>
    <property type="match status" value="1"/>
</dbReference>
<dbReference type="SUPFAM" id="SSF54862">
    <property type="entry name" value="4Fe-4S ferredoxins"/>
    <property type="match status" value="2"/>
</dbReference>
<keyword evidence="4 10" id="KW-0677">Repeat</keyword>
<proteinExistence type="inferred from homology"/>
<dbReference type="Gene3D" id="3.30.70.20">
    <property type="match status" value="2"/>
</dbReference>
<feature type="binding site" evidence="10">
    <location>
        <position position="78"/>
    </location>
    <ligand>
        <name>[4Fe-4S] cluster</name>
        <dbReference type="ChEBI" id="CHEBI:49883"/>
        <label>1</label>
    </ligand>
</feature>
<comment type="caution">
    <text evidence="10">Lacks conserved residue(s) required for the propagation of feature annotation.</text>
</comment>
<feature type="binding site" evidence="10">
    <location>
        <position position="156"/>
    </location>
    <ligand>
        <name>[4Fe-4S] cluster</name>
        <dbReference type="ChEBI" id="CHEBI:49883"/>
        <label>3</label>
    </ligand>
</feature>
<dbReference type="EC" id="7.-.-.-" evidence="10"/>
<keyword evidence="15" id="KW-1185">Reference proteome</keyword>
<dbReference type="GO" id="GO:0022900">
    <property type="term" value="P:electron transport chain"/>
    <property type="evidence" value="ECO:0007669"/>
    <property type="project" value="UniProtKB-UniRule"/>
</dbReference>
<keyword evidence="6 10" id="KW-0249">Electron transport</keyword>
<dbReference type="NCBIfam" id="TIGR01944">
    <property type="entry name" value="rnfB"/>
    <property type="match status" value="1"/>
</dbReference>
<feature type="region of interest" description="Hydrophobic" evidence="10">
    <location>
        <begin position="1"/>
        <end position="30"/>
    </location>
</feature>
<dbReference type="GO" id="GO:0051539">
    <property type="term" value="F:4 iron, 4 sulfur cluster binding"/>
    <property type="evidence" value="ECO:0007669"/>
    <property type="project" value="UniProtKB-UniRule"/>
</dbReference>
<evidence type="ECO:0000256" key="9">
    <source>
        <dbReference type="ARBA" id="ARBA00023136"/>
    </source>
</evidence>
<keyword evidence="3 10" id="KW-0479">Metal-binding</keyword>
<dbReference type="Gene3D" id="1.10.15.40">
    <property type="entry name" value="Electron transport complex subunit B, putative Fe-S cluster"/>
    <property type="match status" value="1"/>
</dbReference>
<evidence type="ECO:0000256" key="2">
    <source>
        <dbReference type="ARBA" id="ARBA00022485"/>
    </source>
</evidence>
<dbReference type="InterPro" id="IPR050395">
    <property type="entry name" value="4Fe4S_Ferredoxin_RnfB"/>
</dbReference>
<comment type="function">
    <text evidence="10">Part of a membrane-bound complex that couples electron transfer with translocation of ions across the membrane.</text>
</comment>
<dbReference type="GO" id="GO:0005886">
    <property type="term" value="C:plasma membrane"/>
    <property type="evidence" value="ECO:0007669"/>
    <property type="project" value="UniProtKB-SubCell"/>
</dbReference>
<feature type="domain" description="4Fe-4S ferredoxin-type" evidence="12">
    <location>
        <begin position="166"/>
        <end position="195"/>
    </location>
</feature>
<gene>
    <name evidence="10" type="primary">rnfB</name>
    <name evidence="14" type="ORF">G3M99_15190</name>
</gene>
<dbReference type="AlphaFoldDB" id="A0A6M0H621"/>
<dbReference type="Pfam" id="PF04060">
    <property type="entry name" value="FeS"/>
    <property type="match status" value="1"/>
</dbReference>
<comment type="cofactor">
    <cofactor evidence="10">
        <name>[4Fe-4S] cluster</name>
        <dbReference type="ChEBI" id="CHEBI:49883"/>
    </cofactor>
    <text evidence="10">Binds 3 [4Fe-4S] clusters.</text>
</comment>
<evidence type="ECO:0000256" key="3">
    <source>
        <dbReference type="ARBA" id="ARBA00022723"/>
    </source>
</evidence>
<dbReference type="EMBL" id="JAAGPU010000035">
    <property type="protein sequence ID" value="NEU06170.1"/>
    <property type="molecule type" value="Genomic_DNA"/>
</dbReference>
<evidence type="ECO:0000256" key="8">
    <source>
        <dbReference type="ARBA" id="ARBA00023014"/>
    </source>
</evidence>
<dbReference type="HAMAP" id="MF_00463">
    <property type="entry name" value="RsxB_RnfB"/>
    <property type="match status" value="1"/>
</dbReference>
<dbReference type="InterPro" id="IPR010207">
    <property type="entry name" value="Elect_transpt_cplx_RnfB/RsxB"/>
</dbReference>
<reference evidence="14 15" key="1">
    <citation type="submission" date="2020-02" db="EMBL/GenBank/DDBJ databases">
        <title>Genome assembly of a novel Clostridium senegalense strain.</title>
        <authorList>
            <person name="Gupta T.B."/>
            <person name="Jauregui R."/>
            <person name="Maclean P."/>
            <person name="Nawarathana A."/>
            <person name="Brightwell G."/>
        </authorList>
    </citation>
    <scope>NUCLEOTIDE SEQUENCE [LARGE SCALE GENOMIC DNA]</scope>
    <source>
        <strain evidence="14 15">AGRFS4</strain>
    </source>
</reference>
<evidence type="ECO:0000313" key="14">
    <source>
        <dbReference type="EMBL" id="NEU06170.1"/>
    </source>
</evidence>
<organism evidence="14 15">
    <name type="scientific">Clostridium senegalense</name>
    <dbReference type="NCBI Taxonomy" id="1465809"/>
    <lineage>
        <taxon>Bacteria</taxon>
        <taxon>Bacillati</taxon>
        <taxon>Bacillota</taxon>
        <taxon>Clostridia</taxon>
        <taxon>Eubacteriales</taxon>
        <taxon>Clostridiaceae</taxon>
        <taxon>Clostridium</taxon>
    </lineage>
</organism>
<feature type="domain" description="4Fe-4S ferredoxin-type" evidence="12">
    <location>
        <begin position="240"/>
        <end position="269"/>
    </location>
</feature>
<feature type="transmembrane region" description="Helical" evidence="11">
    <location>
        <begin position="7"/>
        <end position="29"/>
    </location>
</feature>
<evidence type="ECO:0000256" key="5">
    <source>
        <dbReference type="ARBA" id="ARBA00022967"/>
    </source>
</evidence>
<accession>A0A6M0H621</accession>
<dbReference type="PROSITE" id="PS51656">
    <property type="entry name" value="4FE4S"/>
    <property type="match status" value="1"/>
</dbReference>
<feature type="binding site" evidence="10">
    <location>
        <position position="53"/>
    </location>
    <ligand>
        <name>[4Fe-4S] cluster</name>
        <dbReference type="ChEBI" id="CHEBI:49883"/>
        <label>1</label>
    </ligand>
</feature>
<keyword evidence="8 10" id="KW-0411">Iron-sulfur</keyword>
<evidence type="ECO:0000256" key="4">
    <source>
        <dbReference type="ARBA" id="ARBA00022737"/>
    </source>
</evidence>
<dbReference type="InterPro" id="IPR017896">
    <property type="entry name" value="4Fe4S_Fe-S-bd"/>
</dbReference>
<dbReference type="PROSITE" id="PS51379">
    <property type="entry name" value="4FE4S_FER_2"/>
    <property type="match status" value="3"/>
</dbReference>
<dbReference type="InterPro" id="IPR017900">
    <property type="entry name" value="4Fe4S_Fe_S_CS"/>
</dbReference>
<protein>
    <recommendedName>
        <fullName evidence="10">Ion-translocating oxidoreductase complex subunit B</fullName>
        <ecNumber evidence="10">7.-.-.-</ecNumber>
    </recommendedName>
    <alternativeName>
        <fullName evidence="10">Rnf electron transport complex subunit B</fullName>
    </alternativeName>
</protein>
<feature type="domain" description="4Fe-4S ferredoxin-type" evidence="12">
    <location>
        <begin position="209"/>
        <end position="239"/>
    </location>
</feature>
<dbReference type="InterPro" id="IPR007202">
    <property type="entry name" value="4Fe-4S_dom"/>
</dbReference>
<sequence length="279" mass="29055">MDIGIKEILFPVLSLGGLGLLFGLLLGYANDKFKVEVDDRIPKVRNCLPGANCGACGFAGCDAYAEAVVNDGVKPNLCNPGGATASAGISEILGVSVETSDPKVAYVKCNGTCDKAKTKSIYYGVKDCNMAMNTPGTGDKSCDFGCLGLGSCVKACKFDALEIVDGIAKVNKENCVACGACVTACPKGVIALVPKESKVRIQCNSNNKGKDVMDACAVGCISCGLCAKNCPKEAITMVNNLPVIDYSKCVNCGICANKCPKHCIENLRKPANTNKVEPK</sequence>
<feature type="binding site" evidence="10">
    <location>
        <position position="56"/>
    </location>
    <ligand>
        <name>[4Fe-4S] cluster</name>
        <dbReference type="ChEBI" id="CHEBI:49883"/>
        <label>1</label>
    </ligand>
</feature>
<evidence type="ECO:0000256" key="1">
    <source>
        <dbReference type="ARBA" id="ARBA00022448"/>
    </source>
</evidence>
<keyword evidence="7 10" id="KW-0408">Iron</keyword>
<keyword evidence="11" id="KW-1133">Transmembrane helix</keyword>
<keyword evidence="1 10" id="KW-0813">Transport</keyword>
<comment type="subcellular location">
    <subcellularLocation>
        <location evidence="10">Cell membrane</location>
    </subcellularLocation>
</comment>
<feature type="binding site" evidence="10">
    <location>
        <position position="185"/>
    </location>
    <ligand>
        <name>[4Fe-4S] cluster</name>
        <dbReference type="ChEBI" id="CHEBI:49883"/>
        <label>2</label>
    </ligand>
</feature>
<feature type="binding site" evidence="10">
    <location>
        <position position="142"/>
    </location>
    <ligand>
        <name>[4Fe-4S] cluster</name>
        <dbReference type="ChEBI" id="CHEBI:49883"/>
        <label>2</label>
    </ligand>
</feature>
<feature type="binding site" evidence="10">
    <location>
        <position position="181"/>
    </location>
    <ligand>
        <name>[4Fe-4S] cluster</name>
        <dbReference type="ChEBI" id="CHEBI:49883"/>
        <label>3</label>
    </ligand>
</feature>
<keyword evidence="2 10" id="KW-0004">4Fe-4S</keyword>
<feature type="binding site" evidence="10">
    <location>
        <position position="178"/>
    </location>
    <ligand>
        <name>[4Fe-4S] cluster</name>
        <dbReference type="ChEBI" id="CHEBI:49883"/>
        <label>3</label>
    </ligand>
</feature>
<comment type="similarity">
    <text evidence="10">Belongs to the 4Fe4S bacterial-type ferredoxin family. RnfB subfamily.</text>
</comment>
<keyword evidence="9 10" id="KW-0472">Membrane</keyword>
<keyword evidence="11" id="KW-0812">Transmembrane</keyword>